<dbReference type="Proteomes" id="UP000034664">
    <property type="component" value="Unassembled WGS sequence"/>
</dbReference>
<name>A0A0G0T1A3_9BACT</name>
<dbReference type="AlphaFoldDB" id="A0A0G0T1A3"/>
<evidence type="ECO:0000313" key="1">
    <source>
        <dbReference type="EMBL" id="KKR70833.1"/>
    </source>
</evidence>
<comment type="caution">
    <text evidence="1">The sequence shown here is derived from an EMBL/GenBank/DDBJ whole genome shotgun (WGS) entry which is preliminary data.</text>
</comment>
<organism evidence="1 2">
    <name type="scientific">Candidatus Roizmanbacteria bacterium GW2011_GWB1_40_7</name>
    <dbReference type="NCBI Taxonomy" id="1618482"/>
    <lineage>
        <taxon>Bacteria</taxon>
        <taxon>Candidatus Roizmaniibacteriota</taxon>
    </lineage>
</organism>
<gene>
    <name evidence="1" type="ORF">UU14_C0044G0004</name>
</gene>
<proteinExistence type="predicted"/>
<protein>
    <submittedName>
        <fullName evidence="1">Uncharacterized protein</fullName>
    </submittedName>
</protein>
<reference evidence="1 2" key="1">
    <citation type="journal article" date="2015" name="Nature">
        <title>rRNA introns, odd ribosomes, and small enigmatic genomes across a large radiation of phyla.</title>
        <authorList>
            <person name="Brown C.T."/>
            <person name="Hug L.A."/>
            <person name="Thomas B.C."/>
            <person name="Sharon I."/>
            <person name="Castelle C.J."/>
            <person name="Singh A."/>
            <person name="Wilkins M.J."/>
            <person name="Williams K.H."/>
            <person name="Banfield J.F."/>
        </authorList>
    </citation>
    <scope>NUCLEOTIDE SEQUENCE [LARGE SCALE GENOMIC DNA]</scope>
</reference>
<sequence length="173" mass="19975">MSKIFIPLSILLLALSIFTATGFAYFYFQNLNNKNSQVKSEKDEPLVVDEQFESDGPDANNNYRSVIILDEEITPSPTAVYQQYAYPTPTWVDIPTLTPEPIQSTNSYIQQNPWAGYKDKEAYCHYLATKIANEMKVKYPDEIDYDIPAEYRVTYDWDKANEASFQDCMSYQP</sequence>
<evidence type="ECO:0000313" key="2">
    <source>
        <dbReference type="Proteomes" id="UP000034664"/>
    </source>
</evidence>
<accession>A0A0G0T1A3</accession>
<dbReference type="EMBL" id="LBZM01000044">
    <property type="protein sequence ID" value="KKR70833.1"/>
    <property type="molecule type" value="Genomic_DNA"/>
</dbReference>